<evidence type="ECO:0000256" key="6">
    <source>
        <dbReference type="ARBA" id="ARBA00022618"/>
    </source>
</evidence>
<evidence type="ECO:0000256" key="1">
    <source>
        <dbReference type="ARBA" id="ARBA00004496"/>
    </source>
</evidence>
<gene>
    <name evidence="14 18" type="primary">murC</name>
    <name evidence="18" type="ORF">LJ207_05330</name>
</gene>
<dbReference type="Gene3D" id="3.40.1190.10">
    <property type="entry name" value="Mur-like, catalytic domain"/>
    <property type="match status" value="1"/>
</dbReference>
<keyword evidence="10 14" id="KW-0573">Peptidoglycan synthesis</keyword>
<dbReference type="AlphaFoldDB" id="A0AAW4WYN1"/>
<keyword evidence="4 14" id="KW-0963">Cytoplasm</keyword>
<evidence type="ECO:0000256" key="9">
    <source>
        <dbReference type="ARBA" id="ARBA00022960"/>
    </source>
</evidence>
<keyword evidence="19" id="KW-1185">Reference proteome</keyword>
<dbReference type="InterPro" id="IPR004101">
    <property type="entry name" value="Mur_ligase_C"/>
</dbReference>
<dbReference type="Pfam" id="PF01225">
    <property type="entry name" value="Mur_ligase"/>
    <property type="match status" value="1"/>
</dbReference>
<dbReference type="PANTHER" id="PTHR43445:SF3">
    <property type="entry name" value="UDP-N-ACETYLMURAMATE--L-ALANINE LIGASE"/>
    <property type="match status" value="1"/>
</dbReference>
<dbReference type="InterPro" id="IPR036615">
    <property type="entry name" value="Mur_ligase_C_dom_sf"/>
</dbReference>
<evidence type="ECO:0000256" key="14">
    <source>
        <dbReference type="HAMAP-Rule" id="MF_00046"/>
    </source>
</evidence>
<dbReference type="GO" id="GO:0009252">
    <property type="term" value="P:peptidoglycan biosynthetic process"/>
    <property type="evidence" value="ECO:0007669"/>
    <property type="project" value="UniProtKB-UniRule"/>
</dbReference>
<dbReference type="Pfam" id="PF08245">
    <property type="entry name" value="Mur_ligase_M"/>
    <property type="match status" value="1"/>
</dbReference>
<comment type="pathway">
    <text evidence="2 14">Cell wall biogenesis; peptidoglycan biosynthesis.</text>
</comment>
<comment type="similarity">
    <text evidence="14">Belongs to the MurCDEF family.</text>
</comment>
<comment type="catalytic activity">
    <reaction evidence="13 14">
        <text>UDP-N-acetyl-alpha-D-muramate + L-alanine + ATP = UDP-N-acetyl-alpha-D-muramoyl-L-alanine + ADP + phosphate + H(+)</text>
        <dbReference type="Rhea" id="RHEA:23372"/>
        <dbReference type="ChEBI" id="CHEBI:15378"/>
        <dbReference type="ChEBI" id="CHEBI:30616"/>
        <dbReference type="ChEBI" id="CHEBI:43474"/>
        <dbReference type="ChEBI" id="CHEBI:57972"/>
        <dbReference type="ChEBI" id="CHEBI:70757"/>
        <dbReference type="ChEBI" id="CHEBI:83898"/>
        <dbReference type="ChEBI" id="CHEBI:456216"/>
        <dbReference type="EC" id="6.3.2.8"/>
    </reaction>
</comment>
<dbReference type="Proteomes" id="UP001199296">
    <property type="component" value="Unassembled WGS sequence"/>
</dbReference>
<keyword evidence="7 14" id="KW-0547">Nucleotide-binding</keyword>
<dbReference type="EC" id="6.3.2.8" evidence="3 14"/>
<evidence type="ECO:0000256" key="4">
    <source>
        <dbReference type="ARBA" id="ARBA00022490"/>
    </source>
</evidence>
<dbReference type="GO" id="GO:0071555">
    <property type="term" value="P:cell wall organization"/>
    <property type="evidence" value="ECO:0007669"/>
    <property type="project" value="UniProtKB-KW"/>
</dbReference>
<comment type="subcellular location">
    <subcellularLocation>
        <location evidence="1 14">Cytoplasm</location>
    </subcellularLocation>
</comment>
<evidence type="ECO:0000259" key="15">
    <source>
        <dbReference type="Pfam" id="PF01225"/>
    </source>
</evidence>
<name>A0AAW4WYN1_9FIRM</name>
<organism evidence="18 19">
    <name type="scientific">Halanaerobium polyolivorans</name>
    <dbReference type="NCBI Taxonomy" id="2886943"/>
    <lineage>
        <taxon>Bacteria</taxon>
        <taxon>Bacillati</taxon>
        <taxon>Bacillota</taxon>
        <taxon>Clostridia</taxon>
        <taxon>Halanaerobiales</taxon>
        <taxon>Halanaerobiaceae</taxon>
        <taxon>Halanaerobium</taxon>
    </lineage>
</organism>
<dbReference type="GO" id="GO:0051301">
    <property type="term" value="P:cell division"/>
    <property type="evidence" value="ECO:0007669"/>
    <property type="project" value="UniProtKB-KW"/>
</dbReference>
<dbReference type="InterPro" id="IPR005758">
    <property type="entry name" value="UDP-N-AcMur_Ala_ligase_MurC"/>
</dbReference>
<evidence type="ECO:0000259" key="16">
    <source>
        <dbReference type="Pfam" id="PF02875"/>
    </source>
</evidence>
<dbReference type="SUPFAM" id="SSF53244">
    <property type="entry name" value="MurD-like peptide ligases, peptide-binding domain"/>
    <property type="match status" value="1"/>
</dbReference>
<evidence type="ECO:0000259" key="17">
    <source>
        <dbReference type="Pfam" id="PF08245"/>
    </source>
</evidence>
<dbReference type="GO" id="GO:0008763">
    <property type="term" value="F:UDP-N-acetylmuramate-L-alanine ligase activity"/>
    <property type="evidence" value="ECO:0007669"/>
    <property type="project" value="UniProtKB-UniRule"/>
</dbReference>
<evidence type="ECO:0000256" key="10">
    <source>
        <dbReference type="ARBA" id="ARBA00022984"/>
    </source>
</evidence>
<dbReference type="HAMAP" id="MF_00046">
    <property type="entry name" value="MurC"/>
    <property type="match status" value="1"/>
</dbReference>
<evidence type="ECO:0000256" key="8">
    <source>
        <dbReference type="ARBA" id="ARBA00022840"/>
    </source>
</evidence>
<dbReference type="InterPro" id="IPR000713">
    <property type="entry name" value="Mur_ligase_N"/>
</dbReference>
<evidence type="ECO:0000256" key="3">
    <source>
        <dbReference type="ARBA" id="ARBA00012211"/>
    </source>
</evidence>
<evidence type="ECO:0000256" key="12">
    <source>
        <dbReference type="ARBA" id="ARBA00023316"/>
    </source>
</evidence>
<sequence>MVNLLKENSHIHLIGIGGVSMSGIAEILYQRGYKVSGSDLNNSKYLDLLSERDIDIYLNHKKENIKGADLIVKTSAIPEDNPEITAAKQKDIKIIERAEMLAYLMRNKKTIAVAGTHGKTTTTAILAAIMTAAGKDPAIMVGGYLEDIKGNISDGEGEYFITEADESDGSFLYFDPYLLLLSNLELDHPDYYKDLAEFKAIFKRFADKNDKKALILYNGDDENLANLFKNRKKARTFSLLNGDYQVKNIQYHKNKSSFDFYKEDDFLLKINLTLAGEYNIYNAAAAAAAALELGVEEKFIKKALANFKGVGRRFELKGKINAGTVDVVDDYAHHPTEIKALLKSVKQMGYSRVTAVFQPHRFSRTKKFLNEFSFSFKDADFVYLTDIFSASEQKKENISLQKFREQIEKNSKTEVKYLTDFDEIAAQIKENLQAGEIIITIGAGDVNEICDKVID</sequence>
<keyword evidence="11 14" id="KW-0131">Cell cycle</keyword>
<keyword evidence="8 14" id="KW-0067">ATP-binding</keyword>
<dbReference type="CDD" id="cd01983">
    <property type="entry name" value="SIMIBI"/>
    <property type="match status" value="1"/>
</dbReference>
<evidence type="ECO:0000313" key="18">
    <source>
        <dbReference type="EMBL" id="MCC3144749.1"/>
    </source>
</evidence>
<dbReference type="NCBIfam" id="TIGR01082">
    <property type="entry name" value="murC"/>
    <property type="match status" value="1"/>
</dbReference>
<keyword evidence="6 14" id="KW-0132">Cell division</keyword>
<feature type="domain" description="Mur ligase C-terminal" evidence="16">
    <location>
        <begin position="312"/>
        <end position="444"/>
    </location>
</feature>
<keyword evidence="9 14" id="KW-0133">Cell shape</keyword>
<comment type="caution">
    <text evidence="18">The sequence shown here is derived from an EMBL/GenBank/DDBJ whole genome shotgun (WGS) entry which is preliminary data.</text>
</comment>
<feature type="domain" description="Mur ligase N-terminal catalytic" evidence="15">
    <location>
        <begin position="10"/>
        <end position="108"/>
    </location>
</feature>
<dbReference type="SUPFAM" id="SSF53623">
    <property type="entry name" value="MurD-like peptide ligases, catalytic domain"/>
    <property type="match status" value="1"/>
</dbReference>
<dbReference type="InterPro" id="IPR050061">
    <property type="entry name" value="MurCDEF_pg_biosynth"/>
</dbReference>
<dbReference type="Pfam" id="PF02875">
    <property type="entry name" value="Mur_ligase_C"/>
    <property type="match status" value="1"/>
</dbReference>
<evidence type="ECO:0000313" key="19">
    <source>
        <dbReference type="Proteomes" id="UP001199296"/>
    </source>
</evidence>
<dbReference type="GO" id="GO:0005524">
    <property type="term" value="F:ATP binding"/>
    <property type="evidence" value="ECO:0007669"/>
    <property type="project" value="UniProtKB-UniRule"/>
</dbReference>
<feature type="binding site" evidence="14">
    <location>
        <begin position="115"/>
        <end position="121"/>
    </location>
    <ligand>
        <name>ATP</name>
        <dbReference type="ChEBI" id="CHEBI:30616"/>
    </ligand>
</feature>
<accession>A0AAW4WYN1</accession>
<evidence type="ECO:0000256" key="7">
    <source>
        <dbReference type="ARBA" id="ARBA00022741"/>
    </source>
</evidence>
<evidence type="ECO:0000256" key="2">
    <source>
        <dbReference type="ARBA" id="ARBA00004752"/>
    </source>
</evidence>
<feature type="domain" description="Mur ligase central" evidence="17">
    <location>
        <begin position="113"/>
        <end position="290"/>
    </location>
</feature>
<comment type="function">
    <text evidence="14">Cell wall formation.</text>
</comment>
<dbReference type="GO" id="GO:0005737">
    <property type="term" value="C:cytoplasm"/>
    <property type="evidence" value="ECO:0007669"/>
    <property type="project" value="UniProtKB-SubCell"/>
</dbReference>
<evidence type="ECO:0000256" key="11">
    <source>
        <dbReference type="ARBA" id="ARBA00023306"/>
    </source>
</evidence>
<protein>
    <recommendedName>
        <fullName evidence="3 14">UDP-N-acetylmuramate--L-alanine ligase</fullName>
        <ecNumber evidence="3 14">6.3.2.8</ecNumber>
    </recommendedName>
    <alternativeName>
        <fullName evidence="14">UDP-N-acetylmuramoyl-L-alanine synthetase</fullName>
    </alternativeName>
</protein>
<keyword evidence="5 14" id="KW-0436">Ligase</keyword>
<dbReference type="GO" id="GO:0008360">
    <property type="term" value="P:regulation of cell shape"/>
    <property type="evidence" value="ECO:0007669"/>
    <property type="project" value="UniProtKB-KW"/>
</dbReference>
<dbReference type="InterPro" id="IPR013221">
    <property type="entry name" value="Mur_ligase_cen"/>
</dbReference>
<evidence type="ECO:0000256" key="5">
    <source>
        <dbReference type="ARBA" id="ARBA00022598"/>
    </source>
</evidence>
<reference evidence="18 19" key="1">
    <citation type="submission" date="2021-10" db="EMBL/GenBank/DDBJ databases">
        <authorList>
            <person name="Grouzdev D.S."/>
            <person name="Pantiukh K.S."/>
            <person name="Krutkina M.S."/>
        </authorList>
    </citation>
    <scope>NUCLEOTIDE SEQUENCE [LARGE SCALE GENOMIC DNA]</scope>
    <source>
        <strain evidence="18 19">Z-7514</strain>
    </source>
</reference>
<proteinExistence type="inferred from homology"/>
<keyword evidence="12 14" id="KW-0961">Cell wall biogenesis/degradation</keyword>
<dbReference type="InterPro" id="IPR036565">
    <property type="entry name" value="Mur-like_cat_sf"/>
</dbReference>
<dbReference type="SUPFAM" id="SSF51984">
    <property type="entry name" value="MurCD N-terminal domain"/>
    <property type="match status" value="1"/>
</dbReference>
<dbReference type="EMBL" id="JAJFAT010000006">
    <property type="protein sequence ID" value="MCC3144749.1"/>
    <property type="molecule type" value="Genomic_DNA"/>
</dbReference>
<evidence type="ECO:0000256" key="13">
    <source>
        <dbReference type="ARBA" id="ARBA00047833"/>
    </source>
</evidence>
<dbReference type="PANTHER" id="PTHR43445">
    <property type="entry name" value="UDP-N-ACETYLMURAMATE--L-ALANINE LIGASE-RELATED"/>
    <property type="match status" value="1"/>
</dbReference>
<dbReference type="Gene3D" id="3.90.190.20">
    <property type="entry name" value="Mur ligase, C-terminal domain"/>
    <property type="match status" value="1"/>
</dbReference>
<dbReference type="Gene3D" id="3.40.50.720">
    <property type="entry name" value="NAD(P)-binding Rossmann-like Domain"/>
    <property type="match status" value="1"/>
</dbReference>